<evidence type="ECO:0000313" key="2">
    <source>
        <dbReference type="EMBL" id="MBK1834641.1"/>
    </source>
</evidence>
<protein>
    <recommendedName>
        <fullName evidence="4">Verru_Chthon cassette protein A</fullName>
    </recommendedName>
</protein>
<evidence type="ECO:0000313" key="3">
    <source>
        <dbReference type="Proteomes" id="UP000604083"/>
    </source>
</evidence>
<organism evidence="2 3">
    <name type="scientific">Roseibacillus ishigakijimensis</name>
    <dbReference type="NCBI Taxonomy" id="454146"/>
    <lineage>
        <taxon>Bacteria</taxon>
        <taxon>Pseudomonadati</taxon>
        <taxon>Verrucomicrobiota</taxon>
        <taxon>Verrucomicrobiia</taxon>
        <taxon>Verrucomicrobiales</taxon>
        <taxon>Verrucomicrobiaceae</taxon>
        <taxon>Roseibacillus</taxon>
    </lineage>
</organism>
<name>A0A934RS45_9BACT</name>
<feature type="region of interest" description="Disordered" evidence="1">
    <location>
        <begin position="65"/>
        <end position="104"/>
    </location>
</feature>
<sequence length="1146" mass="125315">MILLSLIAVGLLSLSSTQLRSSQATQARQEAQANARLALQIAIGNLQKYAGPDQRITATADMAGTAEGDALPSGSGPENNTSLDGTQKGLTSVQPGTRHWTGVFTNNDDPSEIYEKTPSASLLRWLVSSPADGLGSGDVNPGNSAYQVGGNQSSAQAVLLVGNNTPGNEIGSDDSLVSAPLVSIRNPETGNPQGAFAWWVGDEGVKSRLNLQNEDELDIDYDTFTAQRRGWETVTGMEGYPTPGGGSNTDLTRILTLPTAKLIPGASGGTSSGSANSLFHSATTVSRGLLTNPLEGGLKVDLTTAFAQGLSSGPPAGAYDNYPTRDGRVIPGTASSALARLEHLTWDHLLEFTERHRSLGSNGLQVRGKGEVDEASISPAIIDIRLVLGVKMETNGRRVTADSDFQVIPAGKLAVTLANPYSVPLVWESGLELQLINQTPLGNRPARLWQYNNNNCAYFPADETPRRAGREVAVFNQAVFTIEPGRLEPGEARGYTQAEPLVRTIRTASREVTIPFKPIDATNINDFNNSVQLESGVSTKLPKSLDVRESWQTTLVMLEMRLAGSSRGEFLRRVERLELDNGYYWPTTRQFTFGNYSQFSGGPVPLVSHTLQLSQPGIDYLRAGRMPRDYEMGQRGSTLRTFMDFNLHGTNFSKPIASYNPPPFFMEMVDSWAGLAFDGGFTGDAFAQDMAFNPIPWGFSNVEGPRNTILYSVPERFSTLAQFQHADLTNDAERLSIGHQPAYALGNSYATPFVQRELVNERRVDYEIMGSNNHSGATQMPREYYDISHILNSSLYDRYYFSTLDLQSREPRNPNYVLTERSETANFSEPSEVAKSLQVEGAFNVNSTSIDAWKALLGSTRFRQHPTSGQQSGNAAFPRSLEQTAQPITPPTGSGEDSFAGYRELDEQEVDALAREITRQVRKRGPFVSLSHFVNRAVAPLEEAPELTRSGALQCALDESGVNISIDGDRNGFQDISASKDRVTLAHKNRAPRADVDGGDTSNQLPNANRRHPDWAVTSADNNYGAVASILADSDMLYDREFRPEQGYRSTGIPGWMLQGDMLQVLEPSLTVRSDTFRIRSCGRSYDAAGKILATAYAEAIVQRQVDYLDPSNEPESPYNELNSVNERFGRRFQVIAFRWLSENEI</sequence>
<proteinExistence type="predicted"/>
<dbReference type="RefSeq" id="WP_200392076.1">
    <property type="nucleotide sequence ID" value="NZ_JAENIO010000028.1"/>
</dbReference>
<gene>
    <name evidence="2" type="ORF">JIN78_11265</name>
</gene>
<dbReference type="Proteomes" id="UP000604083">
    <property type="component" value="Unassembled WGS sequence"/>
</dbReference>
<reference evidence="2" key="1">
    <citation type="submission" date="2021-01" db="EMBL/GenBank/DDBJ databases">
        <title>Modified the classification status of verrucomicrobia.</title>
        <authorList>
            <person name="Feng X."/>
        </authorList>
    </citation>
    <scope>NUCLEOTIDE SEQUENCE</scope>
    <source>
        <strain evidence="2">KCTC 12986</strain>
    </source>
</reference>
<feature type="compositionally biased region" description="Polar residues" evidence="1">
    <location>
        <begin position="76"/>
        <end position="95"/>
    </location>
</feature>
<feature type="region of interest" description="Disordered" evidence="1">
    <location>
        <begin position="988"/>
        <end position="1012"/>
    </location>
</feature>
<accession>A0A934RS45</accession>
<evidence type="ECO:0008006" key="4">
    <source>
        <dbReference type="Google" id="ProtNLM"/>
    </source>
</evidence>
<dbReference type="AlphaFoldDB" id="A0A934RS45"/>
<comment type="caution">
    <text evidence="2">The sequence shown here is derived from an EMBL/GenBank/DDBJ whole genome shotgun (WGS) entry which is preliminary data.</text>
</comment>
<keyword evidence="3" id="KW-1185">Reference proteome</keyword>
<dbReference type="EMBL" id="JAENIO010000028">
    <property type="protein sequence ID" value="MBK1834641.1"/>
    <property type="molecule type" value="Genomic_DNA"/>
</dbReference>
<evidence type="ECO:0000256" key="1">
    <source>
        <dbReference type="SAM" id="MobiDB-lite"/>
    </source>
</evidence>